<keyword evidence="13 19" id="KW-0472">Membrane</keyword>
<comment type="caution">
    <text evidence="20">The sequence shown here is derived from an EMBL/GenBank/DDBJ whole genome shotgun (WGS) entry which is preliminary data.</text>
</comment>
<dbReference type="GO" id="GO:0005886">
    <property type="term" value="C:plasma membrane"/>
    <property type="evidence" value="ECO:0007669"/>
    <property type="project" value="UniProtKB-SubCell"/>
</dbReference>
<protein>
    <recommendedName>
        <fullName evidence="6 19">Adenosylcobinamide-GDP ribazoletransferase</fullName>
        <ecNumber evidence="5 19">2.7.8.26</ecNumber>
    </recommendedName>
    <alternativeName>
        <fullName evidence="16 19">Cobalamin synthase</fullName>
    </alternativeName>
    <alternativeName>
        <fullName evidence="15 19">Cobalamin-5'-phosphate synthase</fullName>
    </alternativeName>
</protein>
<accession>A0AA42KRX3</accession>
<evidence type="ECO:0000256" key="1">
    <source>
        <dbReference type="ARBA" id="ARBA00001946"/>
    </source>
</evidence>
<evidence type="ECO:0000256" key="5">
    <source>
        <dbReference type="ARBA" id="ARBA00013200"/>
    </source>
</evidence>
<evidence type="ECO:0000256" key="13">
    <source>
        <dbReference type="ARBA" id="ARBA00023136"/>
    </source>
</evidence>
<dbReference type="GO" id="GO:0009236">
    <property type="term" value="P:cobalamin biosynthetic process"/>
    <property type="evidence" value="ECO:0007669"/>
    <property type="project" value="UniProtKB-UniRule"/>
</dbReference>
<dbReference type="InterPro" id="IPR003805">
    <property type="entry name" value="CobS"/>
</dbReference>
<evidence type="ECO:0000256" key="15">
    <source>
        <dbReference type="ARBA" id="ARBA00032605"/>
    </source>
</evidence>
<comment type="cofactor">
    <cofactor evidence="1 19">
        <name>Mg(2+)</name>
        <dbReference type="ChEBI" id="CHEBI:18420"/>
    </cofactor>
</comment>
<keyword evidence="10 19" id="KW-0812">Transmembrane</keyword>
<dbReference type="PANTHER" id="PTHR34148">
    <property type="entry name" value="ADENOSYLCOBINAMIDE-GDP RIBAZOLETRANSFERASE"/>
    <property type="match status" value="1"/>
</dbReference>
<comment type="subcellular location">
    <subcellularLocation>
        <location evidence="2 19">Cell membrane</location>
        <topology evidence="2 19">Multi-pass membrane protein</topology>
    </subcellularLocation>
</comment>
<sequence length="245" mass="25616">MLPLLIALQFLTSLPIHLPTMPTPQQQGRSLLHYPLVGLLLGALLWLAAILLAGAPPLLQAALLLTLWVALTGALHLDGLADSADAWLGGFGDRDRTLAIMKDPRSGPVAVVVLVLLLLLKFAALLALLQAQQYVVLLLVPVLGRAALLALFLTTAYVRPNGLGQALAAHLPRPWARSVLAAVALGCLPFGMAGLVALLMAAATFLIARRAMLRRLGGTSGDTAGALLELVECAVLVGLALQLGR</sequence>
<feature type="transmembrane region" description="Helical" evidence="19">
    <location>
        <begin position="178"/>
        <end position="208"/>
    </location>
</feature>
<reference evidence="20" key="1">
    <citation type="submission" date="2022-09" db="EMBL/GenBank/DDBJ databases">
        <title>Intensive care unit water sources are persistently colonized with multi-drug resistant bacteria and are the site of extensive horizontal gene transfer of antibiotic resistance genes.</title>
        <authorList>
            <person name="Diorio-Toth L."/>
        </authorList>
    </citation>
    <scope>NUCLEOTIDE SEQUENCE</scope>
    <source>
        <strain evidence="20">GD04147</strain>
    </source>
</reference>
<evidence type="ECO:0000256" key="11">
    <source>
        <dbReference type="ARBA" id="ARBA00022842"/>
    </source>
</evidence>
<feature type="transmembrane region" description="Helical" evidence="19">
    <location>
        <begin position="31"/>
        <end position="51"/>
    </location>
</feature>
<evidence type="ECO:0000313" key="21">
    <source>
        <dbReference type="Proteomes" id="UP001158076"/>
    </source>
</evidence>
<dbReference type="EC" id="2.7.8.26" evidence="5 19"/>
<comment type="catalytic activity">
    <reaction evidence="17 19">
        <text>alpha-ribazole + adenosylcob(III)inamide-GDP = adenosylcob(III)alamin + GMP + H(+)</text>
        <dbReference type="Rhea" id="RHEA:16049"/>
        <dbReference type="ChEBI" id="CHEBI:10329"/>
        <dbReference type="ChEBI" id="CHEBI:15378"/>
        <dbReference type="ChEBI" id="CHEBI:18408"/>
        <dbReference type="ChEBI" id="CHEBI:58115"/>
        <dbReference type="ChEBI" id="CHEBI:60487"/>
        <dbReference type="EC" id="2.7.8.26"/>
    </reaction>
</comment>
<evidence type="ECO:0000256" key="9">
    <source>
        <dbReference type="ARBA" id="ARBA00022679"/>
    </source>
</evidence>
<evidence type="ECO:0000256" key="2">
    <source>
        <dbReference type="ARBA" id="ARBA00004651"/>
    </source>
</evidence>
<evidence type="ECO:0000256" key="19">
    <source>
        <dbReference type="HAMAP-Rule" id="MF_00719"/>
    </source>
</evidence>
<evidence type="ECO:0000256" key="7">
    <source>
        <dbReference type="ARBA" id="ARBA00022475"/>
    </source>
</evidence>
<feature type="transmembrane region" description="Helical" evidence="19">
    <location>
        <begin position="58"/>
        <end position="77"/>
    </location>
</feature>
<evidence type="ECO:0000256" key="6">
    <source>
        <dbReference type="ARBA" id="ARBA00015850"/>
    </source>
</evidence>
<comment type="similarity">
    <text evidence="4 19">Belongs to the CobS family.</text>
</comment>
<evidence type="ECO:0000256" key="16">
    <source>
        <dbReference type="ARBA" id="ARBA00032853"/>
    </source>
</evidence>
<evidence type="ECO:0000256" key="10">
    <source>
        <dbReference type="ARBA" id="ARBA00022692"/>
    </source>
</evidence>
<keyword evidence="9 19" id="KW-0808">Transferase</keyword>
<name>A0AA42KRX3_STUST</name>
<organism evidence="20 21">
    <name type="scientific">Stutzerimonas stutzeri</name>
    <name type="common">Pseudomonas stutzeri</name>
    <dbReference type="NCBI Taxonomy" id="316"/>
    <lineage>
        <taxon>Bacteria</taxon>
        <taxon>Pseudomonadati</taxon>
        <taxon>Pseudomonadota</taxon>
        <taxon>Gammaproteobacteria</taxon>
        <taxon>Pseudomonadales</taxon>
        <taxon>Pseudomonadaceae</taxon>
        <taxon>Stutzerimonas</taxon>
    </lineage>
</organism>
<dbReference type="Proteomes" id="UP001158076">
    <property type="component" value="Unassembled WGS sequence"/>
</dbReference>
<dbReference type="HAMAP" id="MF_00719">
    <property type="entry name" value="CobS"/>
    <property type="match status" value="1"/>
</dbReference>
<dbReference type="AlphaFoldDB" id="A0AA42KRX3"/>
<evidence type="ECO:0000256" key="18">
    <source>
        <dbReference type="ARBA" id="ARBA00049504"/>
    </source>
</evidence>
<feature type="transmembrane region" description="Helical" evidence="19">
    <location>
        <begin position="109"/>
        <end position="129"/>
    </location>
</feature>
<keyword evidence="12 19" id="KW-1133">Transmembrane helix</keyword>
<comment type="catalytic activity">
    <reaction evidence="18 19">
        <text>alpha-ribazole 5'-phosphate + adenosylcob(III)inamide-GDP = adenosylcob(III)alamin 5'-phosphate + GMP + H(+)</text>
        <dbReference type="Rhea" id="RHEA:23560"/>
        <dbReference type="ChEBI" id="CHEBI:15378"/>
        <dbReference type="ChEBI" id="CHEBI:57918"/>
        <dbReference type="ChEBI" id="CHEBI:58115"/>
        <dbReference type="ChEBI" id="CHEBI:60487"/>
        <dbReference type="ChEBI" id="CHEBI:60493"/>
        <dbReference type="EC" id="2.7.8.26"/>
    </reaction>
</comment>
<comment type="pathway">
    <text evidence="3 19">Cofactor biosynthesis; adenosylcobalamin biosynthesis; adenosylcobalamin from cob(II)yrinate a,c-diamide: step 7/7.</text>
</comment>
<evidence type="ECO:0000256" key="17">
    <source>
        <dbReference type="ARBA" id="ARBA00048623"/>
    </source>
</evidence>
<evidence type="ECO:0000256" key="14">
    <source>
        <dbReference type="ARBA" id="ARBA00025228"/>
    </source>
</evidence>
<dbReference type="RefSeq" id="WP_014596142.1">
    <property type="nucleotide sequence ID" value="NZ_CP170500.1"/>
</dbReference>
<keyword evidence="7 19" id="KW-1003">Cell membrane</keyword>
<proteinExistence type="inferred from homology"/>
<dbReference type="PANTHER" id="PTHR34148:SF1">
    <property type="entry name" value="ADENOSYLCOBINAMIDE-GDP RIBAZOLETRANSFERASE"/>
    <property type="match status" value="1"/>
</dbReference>
<dbReference type="Pfam" id="PF02654">
    <property type="entry name" value="CobS"/>
    <property type="match status" value="1"/>
</dbReference>
<dbReference type="GO" id="GO:0051073">
    <property type="term" value="F:adenosylcobinamide-GDP ribazoletransferase activity"/>
    <property type="evidence" value="ECO:0007669"/>
    <property type="project" value="UniProtKB-UniRule"/>
</dbReference>
<feature type="transmembrane region" description="Helical" evidence="19">
    <location>
        <begin position="136"/>
        <end position="158"/>
    </location>
</feature>
<keyword evidence="8 19" id="KW-0169">Cobalamin biosynthesis</keyword>
<dbReference type="NCBIfam" id="NF001278">
    <property type="entry name" value="PRK00235.1-5"/>
    <property type="match status" value="1"/>
</dbReference>
<evidence type="ECO:0000256" key="8">
    <source>
        <dbReference type="ARBA" id="ARBA00022573"/>
    </source>
</evidence>
<dbReference type="NCBIfam" id="TIGR00317">
    <property type="entry name" value="cobS"/>
    <property type="match status" value="1"/>
</dbReference>
<evidence type="ECO:0000256" key="4">
    <source>
        <dbReference type="ARBA" id="ARBA00010561"/>
    </source>
</evidence>
<gene>
    <name evidence="19" type="primary">cobS</name>
    <name evidence="20" type="ORF">N7335_11120</name>
</gene>
<keyword evidence="11 19" id="KW-0460">Magnesium</keyword>
<comment type="function">
    <text evidence="14 19">Joins adenosylcobinamide-GDP and alpha-ribazole to generate adenosylcobalamin (Ado-cobalamin). Also synthesizes adenosylcobalamin 5'-phosphate from adenosylcobinamide-GDP and alpha-ribazole 5'-phosphate.</text>
</comment>
<evidence type="ECO:0000256" key="3">
    <source>
        <dbReference type="ARBA" id="ARBA00004663"/>
    </source>
</evidence>
<evidence type="ECO:0000313" key="20">
    <source>
        <dbReference type="EMBL" id="MDH0146937.1"/>
    </source>
</evidence>
<dbReference type="GO" id="GO:0008818">
    <property type="term" value="F:cobalamin 5'-phosphate synthase activity"/>
    <property type="evidence" value="ECO:0007669"/>
    <property type="project" value="UniProtKB-UniRule"/>
</dbReference>
<dbReference type="EMBL" id="JAODZE010000011">
    <property type="protein sequence ID" value="MDH0146937.1"/>
    <property type="molecule type" value="Genomic_DNA"/>
</dbReference>
<evidence type="ECO:0000256" key="12">
    <source>
        <dbReference type="ARBA" id="ARBA00022989"/>
    </source>
</evidence>